<comment type="caution">
    <text evidence="2">The sequence shown here is derived from an EMBL/GenBank/DDBJ whole genome shotgun (WGS) entry which is preliminary data.</text>
</comment>
<organism evidence="2 3">
    <name type="scientific">Pradoshia eiseniae</name>
    <dbReference type="NCBI Taxonomy" id="2064768"/>
    <lineage>
        <taxon>Bacteria</taxon>
        <taxon>Bacillati</taxon>
        <taxon>Bacillota</taxon>
        <taxon>Bacilli</taxon>
        <taxon>Bacillales</taxon>
        <taxon>Bacillaceae</taxon>
        <taxon>Pradoshia</taxon>
    </lineage>
</organism>
<sequence>MRRSPMYMAMTYFILGAVFVFFAIQNVTRSGWDFFTYFLIILATLDIGSGIRFIGIHRKIKEMNNEQQTKNK</sequence>
<feature type="transmembrane region" description="Helical" evidence="1">
    <location>
        <begin position="7"/>
        <end position="28"/>
    </location>
</feature>
<feature type="transmembrane region" description="Helical" evidence="1">
    <location>
        <begin position="34"/>
        <end position="54"/>
    </location>
</feature>
<keyword evidence="1" id="KW-0812">Transmembrane</keyword>
<keyword evidence="1" id="KW-1133">Transmembrane helix</keyword>
<reference evidence="2 3" key="1">
    <citation type="submission" date="2017-12" db="EMBL/GenBank/DDBJ databases">
        <title>Taxonomic description and draft genome of Pradoshia cofamensis Gen. nov., sp. nov., a thermotolerant bacillale isolated from anterior gut of earthworm Eisenia fetida.</title>
        <authorList>
            <person name="Saha T."/>
            <person name="Chakraborty R."/>
        </authorList>
    </citation>
    <scope>NUCLEOTIDE SEQUENCE [LARGE SCALE GENOMIC DNA]</scope>
    <source>
        <strain evidence="2 3">EAG3</strain>
    </source>
</reference>
<name>A0A2S7MWF0_9BACI</name>
<evidence type="ECO:0000313" key="2">
    <source>
        <dbReference type="EMBL" id="PQD94089.1"/>
    </source>
</evidence>
<keyword evidence="1" id="KW-0472">Membrane</keyword>
<dbReference type="Proteomes" id="UP000239663">
    <property type="component" value="Unassembled WGS sequence"/>
</dbReference>
<accession>A0A2S7MWF0</accession>
<protein>
    <submittedName>
        <fullName evidence="2">DUF4305 domain-containing protein</fullName>
    </submittedName>
</protein>
<keyword evidence="3" id="KW-1185">Reference proteome</keyword>
<dbReference type="InterPro" id="IPR025426">
    <property type="entry name" value="DUF4305"/>
</dbReference>
<dbReference type="Pfam" id="PF14146">
    <property type="entry name" value="DUF4305"/>
    <property type="match status" value="1"/>
</dbReference>
<dbReference type="RefSeq" id="WP_104850528.1">
    <property type="nucleotide sequence ID" value="NZ_PKOZ01000014.1"/>
</dbReference>
<evidence type="ECO:0000256" key="1">
    <source>
        <dbReference type="SAM" id="Phobius"/>
    </source>
</evidence>
<evidence type="ECO:0000313" key="3">
    <source>
        <dbReference type="Proteomes" id="UP000239663"/>
    </source>
</evidence>
<gene>
    <name evidence="2" type="ORF">CYL18_16055</name>
</gene>
<dbReference type="OrthoDB" id="2355666at2"/>
<dbReference type="AlphaFoldDB" id="A0A2S7MWF0"/>
<dbReference type="EMBL" id="PKOZ01000014">
    <property type="protein sequence ID" value="PQD94089.1"/>
    <property type="molecule type" value="Genomic_DNA"/>
</dbReference>
<proteinExistence type="predicted"/>